<protein>
    <submittedName>
        <fullName evidence="1">DUF1801 domain-containing protein</fullName>
    </submittedName>
</protein>
<dbReference type="Proteomes" id="UP000664405">
    <property type="component" value="Unassembled WGS sequence"/>
</dbReference>
<evidence type="ECO:0000313" key="1">
    <source>
        <dbReference type="EMBL" id="MBN8197801.1"/>
    </source>
</evidence>
<dbReference type="SUPFAM" id="SSF159888">
    <property type="entry name" value="YdhG-like"/>
    <property type="match status" value="1"/>
</dbReference>
<dbReference type="RefSeq" id="WP_206927903.1">
    <property type="nucleotide sequence ID" value="NZ_JAEKJW010000003.1"/>
</dbReference>
<reference evidence="1" key="1">
    <citation type="submission" date="2020-12" db="EMBL/GenBank/DDBJ databases">
        <title>Oil enriched cultivation method for isolating marine PHA-producing bacteria.</title>
        <authorList>
            <person name="Zheng W."/>
            <person name="Yu S."/>
            <person name="Huang Y."/>
        </authorList>
    </citation>
    <scope>NUCLEOTIDE SEQUENCE</scope>
    <source>
        <strain evidence="1">SY-2-3</strain>
    </source>
</reference>
<comment type="caution">
    <text evidence="1">The sequence shown here is derived from an EMBL/GenBank/DDBJ whole genome shotgun (WGS) entry which is preliminary data.</text>
</comment>
<organism evidence="1 2">
    <name type="scientific">Thalassospira povalilytica</name>
    <dbReference type="NCBI Taxonomy" id="732237"/>
    <lineage>
        <taxon>Bacteria</taxon>
        <taxon>Pseudomonadati</taxon>
        <taxon>Pseudomonadota</taxon>
        <taxon>Alphaproteobacteria</taxon>
        <taxon>Rhodospirillales</taxon>
        <taxon>Thalassospiraceae</taxon>
        <taxon>Thalassospira</taxon>
    </lineage>
</organism>
<dbReference type="AlphaFoldDB" id="A0A8I1SKU9"/>
<sequence>MGIDQKSPAITAKIAHFPAPARDKISRIRDMIHDLAAGLDGVGAIEESLKWGEPAWRPVSGSGTTIRADWKEKTPDQVMIFLDCKTDLIDRARSLFHPELTCSGNRAVIFSLDQPLPENAIRTLLGWALTYHLDRKKRA</sequence>
<gene>
    <name evidence="1" type="ORF">JF547_15140</name>
</gene>
<dbReference type="EMBL" id="JAEKJW010000003">
    <property type="protein sequence ID" value="MBN8197801.1"/>
    <property type="molecule type" value="Genomic_DNA"/>
</dbReference>
<accession>A0A8I1SKU9</accession>
<name>A0A8I1SKU9_9PROT</name>
<evidence type="ECO:0000313" key="2">
    <source>
        <dbReference type="Proteomes" id="UP000664405"/>
    </source>
</evidence>
<proteinExistence type="predicted"/>